<evidence type="ECO:0000313" key="1">
    <source>
        <dbReference type="EMBL" id="GCE21614.1"/>
    </source>
</evidence>
<evidence type="ECO:0000313" key="2">
    <source>
        <dbReference type="Proteomes" id="UP000287188"/>
    </source>
</evidence>
<reference evidence="2" key="1">
    <citation type="submission" date="2018-12" db="EMBL/GenBank/DDBJ databases">
        <title>Tengunoibacter tsumagoiensis gen. nov., sp. nov., Dictyobacter kobayashii sp. nov., D. alpinus sp. nov., and D. joshuensis sp. nov. and description of Dictyobacteraceae fam. nov. within the order Ktedonobacterales isolated from Tengu-no-mugimeshi.</title>
        <authorList>
            <person name="Wang C.M."/>
            <person name="Zheng Y."/>
            <person name="Sakai Y."/>
            <person name="Toyoda A."/>
            <person name="Minakuchi Y."/>
            <person name="Abe K."/>
            <person name="Yokota A."/>
            <person name="Yabe S."/>
        </authorList>
    </citation>
    <scope>NUCLEOTIDE SEQUENCE [LARGE SCALE GENOMIC DNA]</scope>
    <source>
        <strain evidence="2">Uno11</strain>
    </source>
</reference>
<dbReference type="Proteomes" id="UP000287188">
    <property type="component" value="Unassembled WGS sequence"/>
</dbReference>
<accession>A0A402AR87</accession>
<gene>
    <name evidence="1" type="ORF">KDK_54140</name>
</gene>
<organism evidence="1 2">
    <name type="scientific">Dictyobacter kobayashii</name>
    <dbReference type="NCBI Taxonomy" id="2014872"/>
    <lineage>
        <taxon>Bacteria</taxon>
        <taxon>Bacillati</taxon>
        <taxon>Chloroflexota</taxon>
        <taxon>Ktedonobacteria</taxon>
        <taxon>Ktedonobacterales</taxon>
        <taxon>Dictyobacteraceae</taxon>
        <taxon>Dictyobacter</taxon>
    </lineage>
</organism>
<keyword evidence="2" id="KW-1185">Reference proteome</keyword>
<dbReference type="RefSeq" id="WP_126553390.1">
    <property type="nucleotide sequence ID" value="NZ_BIFS01000001.1"/>
</dbReference>
<sequence length="77" mass="8661">MLADLDIEELSQKERLNFALKILGQIQHFLTIKQKLASPPAAANNVQIWLQNLMQQMRGEGPDDSNVVTDELETEGL</sequence>
<proteinExistence type="predicted"/>
<dbReference type="AlphaFoldDB" id="A0A402AR87"/>
<comment type="caution">
    <text evidence="1">The sequence shown here is derived from an EMBL/GenBank/DDBJ whole genome shotgun (WGS) entry which is preliminary data.</text>
</comment>
<dbReference type="EMBL" id="BIFS01000001">
    <property type="protein sequence ID" value="GCE21614.1"/>
    <property type="molecule type" value="Genomic_DNA"/>
</dbReference>
<dbReference type="OrthoDB" id="166193at2"/>
<name>A0A402AR87_9CHLR</name>
<protein>
    <submittedName>
        <fullName evidence="1">Uncharacterized protein</fullName>
    </submittedName>
</protein>